<feature type="region of interest" description="Disordered" evidence="1">
    <location>
        <begin position="49"/>
        <end position="122"/>
    </location>
</feature>
<organism evidence="2 3">
    <name type="scientific">Puccinia triticina</name>
    <dbReference type="NCBI Taxonomy" id="208348"/>
    <lineage>
        <taxon>Eukaryota</taxon>
        <taxon>Fungi</taxon>
        <taxon>Dikarya</taxon>
        <taxon>Basidiomycota</taxon>
        <taxon>Pucciniomycotina</taxon>
        <taxon>Pucciniomycetes</taxon>
        <taxon>Pucciniales</taxon>
        <taxon>Pucciniaceae</taxon>
        <taxon>Puccinia</taxon>
    </lineage>
</organism>
<keyword evidence="3" id="KW-1185">Reference proteome</keyword>
<evidence type="ECO:0000313" key="3">
    <source>
        <dbReference type="Proteomes" id="UP001164743"/>
    </source>
</evidence>
<dbReference type="EMBL" id="CP110438">
    <property type="protein sequence ID" value="WAQ93004.1"/>
    <property type="molecule type" value="Genomic_DNA"/>
</dbReference>
<dbReference type="Proteomes" id="UP001164743">
    <property type="component" value="Chromosome 18A"/>
</dbReference>
<accession>A0ABY7D5W1</accession>
<name>A0ABY7D5W1_9BASI</name>
<feature type="compositionally biased region" description="Basic residues" evidence="1">
    <location>
        <begin position="111"/>
        <end position="122"/>
    </location>
</feature>
<proteinExistence type="predicted"/>
<sequence>MTTNTLRPNQPGGASAAQHADLDDLYGTSAASKDALSARQRRLVVAELGLASGPGPGRPATAAKPAAHRGAGMSSSVTFLRPPNPPARASSDNPAAPAVPQTASKPAGRLAKLKKKTPKTSA</sequence>
<dbReference type="GeneID" id="77805910"/>
<protein>
    <submittedName>
        <fullName evidence="2">Uncharacterized protein</fullName>
    </submittedName>
</protein>
<dbReference type="RefSeq" id="XP_053028559.1">
    <property type="nucleotide sequence ID" value="XM_053165016.1"/>
</dbReference>
<evidence type="ECO:0000256" key="1">
    <source>
        <dbReference type="SAM" id="MobiDB-lite"/>
    </source>
</evidence>
<gene>
    <name evidence="2" type="ORF">PtA15_18A60</name>
</gene>
<feature type="region of interest" description="Disordered" evidence="1">
    <location>
        <begin position="1"/>
        <end position="20"/>
    </location>
</feature>
<evidence type="ECO:0000313" key="2">
    <source>
        <dbReference type="EMBL" id="WAQ93004.1"/>
    </source>
</evidence>
<reference evidence="2" key="1">
    <citation type="submission" date="2022-10" db="EMBL/GenBank/DDBJ databases">
        <title>Puccinia triticina Genome sequencing and assembly.</title>
        <authorList>
            <person name="Li C."/>
        </authorList>
    </citation>
    <scope>NUCLEOTIDE SEQUENCE</scope>
    <source>
        <strain evidence="2">Pt15</strain>
    </source>
</reference>